<feature type="domain" description="Glycosyltransferase 61 catalytic" evidence="5">
    <location>
        <begin position="153"/>
        <end position="300"/>
    </location>
</feature>
<name>A0AAD3RZY3_NEPGR</name>
<protein>
    <recommendedName>
        <fullName evidence="5">Glycosyltransferase 61 catalytic domain-containing protein</fullName>
    </recommendedName>
</protein>
<evidence type="ECO:0000256" key="4">
    <source>
        <dbReference type="ARBA" id="ARBA00023180"/>
    </source>
</evidence>
<sequence>MLSKQPDPAGKPIVCDRSHRSYDWCHLKLRTILEPTSATFFTVGSPAAAVLPLSWEKIRPYPRKTDSKTMSNIREITLTTAPLHTPCEVHHNTPALVFSTGGFTGNFFHDFNDGIIPLFVTINTLFPHDRDITIVVANYADWWHSKYAAILPQFSSRPIINLNNQTVTHCFPSAVAGLISHGSMTINPTLIPNGKTFHDFRALLEEGYRRCLVWPPPRLKGRPRLVLVTRAGTVGRVLMNRDNIVRAAQEAGFDVVVLEPSPLTYLCDIYRLINGSHAMVGVHGAALTHSLFLQPGSVLVQVVPLGNDWLAGTYFKNLARGLNLVYMEYKIRAEESSLVEKYGADHVLVKDSLSIARRNWTALHDVYLKGQDVRVDVGRFRRCLRNAYSNAKRLMQAQGFHVRHRPRIRKYVSPLVFS</sequence>
<evidence type="ECO:0000259" key="5">
    <source>
        <dbReference type="Pfam" id="PF04577"/>
    </source>
</evidence>
<evidence type="ECO:0000256" key="3">
    <source>
        <dbReference type="ARBA" id="ARBA00022679"/>
    </source>
</evidence>
<organism evidence="6 7">
    <name type="scientific">Nepenthes gracilis</name>
    <name type="common">Slender pitcher plant</name>
    <dbReference type="NCBI Taxonomy" id="150966"/>
    <lineage>
        <taxon>Eukaryota</taxon>
        <taxon>Viridiplantae</taxon>
        <taxon>Streptophyta</taxon>
        <taxon>Embryophyta</taxon>
        <taxon>Tracheophyta</taxon>
        <taxon>Spermatophyta</taxon>
        <taxon>Magnoliopsida</taxon>
        <taxon>eudicotyledons</taxon>
        <taxon>Gunneridae</taxon>
        <taxon>Pentapetalae</taxon>
        <taxon>Caryophyllales</taxon>
        <taxon>Nepenthaceae</taxon>
        <taxon>Nepenthes</taxon>
    </lineage>
</organism>
<evidence type="ECO:0000313" key="7">
    <source>
        <dbReference type="Proteomes" id="UP001279734"/>
    </source>
</evidence>
<comment type="caution">
    <text evidence="6">The sequence shown here is derived from an EMBL/GenBank/DDBJ whole genome shotgun (WGS) entry which is preliminary data.</text>
</comment>
<gene>
    <name evidence="6" type="ORF">Nepgr_003611</name>
</gene>
<keyword evidence="2" id="KW-0328">Glycosyltransferase</keyword>
<dbReference type="EMBL" id="BSYO01000003">
    <property type="protein sequence ID" value="GMH01772.1"/>
    <property type="molecule type" value="Genomic_DNA"/>
</dbReference>
<dbReference type="Proteomes" id="UP001279734">
    <property type="component" value="Unassembled WGS sequence"/>
</dbReference>
<keyword evidence="3" id="KW-0808">Transferase</keyword>
<dbReference type="InterPro" id="IPR007657">
    <property type="entry name" value="Glycosyltransferase_61"/>
</dbReference>
<reference evidence="6" key="1">
    <citation type="submission" date="2023-05" db="EMBL/GenBank/DDBJ databases">
        <title>Nepenthes gracilis genome sequencing.</title>
        <authorList>
            <person name="Fukushima K."/>
        </authorList>
    </citation>
    <scope>NUCLEOTIDE SEQUENCE</scope>
    <source>
        <strain evidence="6">SING2019-196</strain>
    </source>
</reference>
<evidence type="ECO:0000256" key="1">
    <source>
        <dbReference type="ARBA" id="ARBA00004323"/>
    </source>
</evidence>
<dbReference type="Pfam" id="PF04577">
    <property type="entry name" value="Glyco_transf_61"/>
    <property type="match status" value="1"/>
</dbReference>
<evidence type="ECO:0000256" key="2">
    <source>
        <dbReference type="ARBA" id="ARBA00022676"/>
    </source>
</evidence>
<dbReference type="PANTHER" id="PTHR20961:SF98">
    <property type="entry name" value="GLYCOSYLTRANSFERASE"/>
    <property type="match status" value="1"/>
</dbReference>
<comment type="subcellular location">
    <subcellularLocation>
        <location evidence="1">Golgi apparatus membrane</location>
        <topology evidence="1">Single-pass type II membrane protein</topology>
    </subcellularLocation>
</comment>
<dbReference type="GO" id="GO:0016763">
    <property type="term" value="F:pentosyltransferase activity"/>
    <property type="evidence" value="ECO:0007669"/>
    <property type="project" value="UniProtKB-ARBA"/>
</dbReference>
<dbReference type="PANTHER" id="PTHR20961">
    <property type="entry name" value="GLYCOSYLTRANSFERASE"/>
    <property type="match status" value="1"/>
</dbReference>
<accession>A0AAD3RZY3</accession>
<proteinExistence type="predicted"/>
<keyword evidence="7" id="KW-1185">Reference proteome</keyword>
<evidence type="ECO:0000313" key="6">
    <source>
        <dbReference type="EMBL" id="GMH01772.1"/>
    </source>
</evidence>
<dbReference type="InterPro" id="IPR049625">
    <property type="entry name" value="Glyco_transf_61_cat"/>
</dbReference>
<dbReference type="AlphaFoldDB" id="A0AAD3RZY3"/>
<keyword evidence="4" id="KW-0325">Glycoprotein</keyword>
<dbReference type="GO" id="GO:0000139">
    <property type="term" value="C:Golgi membrane"/>
    <property type="evidence" value="ECO:0007669"/>
    <property type="project" value="UniProtKB-SubCell"/>
</dbReference>